<keyword evidence="2" id="KW-1185">Reference proteome</keyword>
<evidence type="ECO:0000313" key="1">
    <source>
        <dbReference type="EMBL" id="GBN90503.1"/>
    </source>
</evidence>
<keyword evidence="1" id="KW-0808">Transferase</keyword>
<proteinExistence type="predicted"/>
<gene>
    <name evidence="1" type="primary">pgant6_0</name>
    <name evidence="1" type="ORF">AVEN_204202_1</name>
</gene>
<protein>
    <submittedName>
        <fullName evidence="1">N-acetylgalactosaminyltransferase 6</fullName>
    </submittedName>
</protein>
<evidence type="ECO:0000313" key="2">
    <source>
        <dbReference type="Proteomes" id="UP000499080"/>
    </source>
</evidence>
<dbReference type="EMBL" id="BGPR01023369">
    <property type="protein sequence ID" value="GBN90503.1"/>
    <property type="molecule type" value="Genomic_DNA"/>
</dbReference>
<sequence>MRVPCAEKKKGDASSTPVKRRRPKCLLPYKISPPELVFGKLPSFRSVPSLHRHFYHYACPWSQTKPIAKDRRTVACPFMHVIDYETFAYRAHDEGARESFDWELYYKRLPLLPEDLQHPAEPFKCMKNYSI</sequence>
<name>A0A4Y2SS47_ARAVE</name>
<comment type="caution">
    <text evidence="1">The sequence shown here is derived from an EMBL/GenBank/DDBJ whole genome shotgun (WGS) entry which is preliminary data.</text>
</comment>
<accession>A0A4Y2SS47</accession>
<dbReference type="Proteomes" id="UP000499080">
    <property type="component" value="Unassembled WGS sequence"/>
</dbReference>
<dbReference type="GO" id="GO:0016740">
    <property type="term" value="F:transferase activity"/>
    <property type="evidence" value="ECO:0007669"/>
    <property type="project" value="UniProtKB-KW"/>
</dbReference>
<dbReference type="OrthoDB" id="6159198at2759"/>
<organism evidence="1 2">
    <name type="scientific">Araneus ventricosus</name>
    <name type="common">Orbweaver spider</name>
    <name type="synonym">Epeira ventricosa</name>
    <dbReference type="NCBI Taxonomy" id="182803"/>
    <lineage>
        <taxon>Eukaryota</taxon>
        <taxon>Metazoa</taxon>
        <taxon>Ecdysozoa</taxon>
        <taxon>Arthropoda</taxon>
        <taxon>Chelicerata</taxon>
        <taxon>Arachnida</taxon>
        <taxon>Araneae</taxon>
        <taxon>Araneomorphae</taxon>
        <taxon>Entelegynae</taxon>
        <taxon>Araneoidea</taxon>
        <taxon>Araneidae</taxon>
        <taxon>Araneus</taxon>
    </lineage>
</organism>
<dbReference type="AlphaFoldDB" id="A0A4Y2SS47"/>
<dbReference type="Gene3D" id="3.90.550.10">
    <property type="entry name" value="Spore Coat Polysaccharide Biosynthesis Protein SpsA, Chain A"/>
    <property type="match status" value="1"/>
</dbReference>
<dbReference type="InterPro" id="IPR029044">
    <property type="entry name" value="Nucleotide-diphossugar_trans"/>
</dbReference>
<reference evidence="1 2" key="1">
    <citation type="journal article" date="2019" name="Sci. Rep.">
        <title>Orb-weaving spider Araneus ventricosus genome elucidates the spidroin gene catalogue.</title>
        <authorList>
            <person name="Kono N."/>
            <person name="Nakamura H."/>
            <person name="Ohtoshi R."/>
            <person name="Moran D.A.P."/>
            <person name="Shinohara A."/>
            <person name="Yoshida Y."/>
            <person name="Fujiwara M."/>
            <person name="Mori M."/>
            <person name="Tomita M."/>
            <person name="Arakawa K."/>
        </authorList>
    </citation>
    <scope>NUCLEOTIDE SEQUENCE [LARGE SCALE GENOMIC DNA]</scope>
</reference>